<dbReference type="PANTHER" id="PTHR39160:SF4">
    <property type="entry name" value="RESUSCITATION-PROMOTING FACTOR RPFB"/>
    <property type="match status" value="1"/>
</dbReference>
<dbReference type="CDD" id="cd14667">
    <property type="entry name" value="3D_containing_proteins"/>
    <property type="match status" value="1"/>
</dbReference>
<name>A0A9X7W362_9BACL</name>
<dbReference type="Pfam" id="PF06725">
    <property type="entry name" value="3D"/>
    <property type="match status" value="1"/>
</dbReference>
<proteinExistence type="predicted"/>
<dbReference type="SUPFAM" id="SSF50685">
    <property type="entry name" value="Barwin-like endoglucanases"/>
    <property type="match status" value="1"/>
</dbReference>
<dbReference type="InterPro" id="IPR036908">
    <property type="entry name" value="RlpA-like_sf"/>
</dbReference>
<evidence type="ECO:0000256" key="3">
    <source>
        <dbReference type="SAM" id="SignalP"/>
    </source>
</evidence>
<sequence length="203" mass="22208">MALVALLCLMAPASSLPPAPVQAKVIHPEIVKRQHMMTFQSDFLSIDKFRAFTAHEHAPPTVKNVHSLSRPSKTSRPSEKNRRSERPVSKPKVSASQWMAMTATWYDAYEGINGTGNGITASGAPVQTGVTIAVDPNVIPLGSIVEVKFPDGTDHMYKAEDVGGAIKGNRIDIYDPSPQYCYQHGIQHVMVRIWYAQARGKAA</sequence>
<dbReference type="Proteomes" id="UP000663505">
    <property type="component" value="Chromosome"/>
</dbReference>
<keyword evidence="6" id="KW-1185">Reference proteome</keyword>
<keyword evidence="1 3" id="KW-0732">Signal</keyword>
<dbReference type="Gene3D" id="2.40.40.10">
    <property type="entry name" value="RlpA-like domain"/>
    <property type="match status" value="1"/>
</dbReference>
<evidence type="ECO:0000256" key="2">
    <source>
        <dbReference type="SAM" id="MobiDB-lite"/>
    </source>
</evidence>
<evidence type="ECO:0000313" key="5">
    <source>
        <dbReference type="EMBL" id="QSO49627.1"/>
    </source>
</evidence>
<protein>
    <submittedName>
        <fullName evidence="5">3D domain-containing protein</fullName>
    </submittedName>
</protein>
<gene>
    <name evidence="5" type="ORF">JZ786_01800</name>
</gene>
<evidence type="ECO:0000259" key="4">
    <source>
        <dbReference type="Pfam" id="PF06725"/>
    </source>
</evidence>
<dbReference type="GO" id="GO:0009254">
    <property type="term" value="P:peptidoglycan turnover"/>
    <property type="evidence" value="ECO:0007669"/>
    <property type="project" value="InterPro"/>
</dbReference>
<reference evidence="5 6" key="1">
    <citation type="submission" date="2021-02" db="EMBL/GenBank/DDBJ databases">
        <title>Alicyclobacillus curvatus sp. nov. and Alicyclobacillus mengziensis sp. nov., two acidophilic bacteria isolated from acid mine drainage.</title>
        <authorList>
            <person name="Huang Y."/>
        </authorList>
    </citation>
    <scope>NUCLEOTIDE SEQUENCE [LARGE SCALE GENOMIC DNA]</scope>
    <source>
        <strain evidence="5 6">S30H14</strain>
    </source>
</reference>
<feature type="compositionally biased region" description="Polar residues" evidence="2">
    <location>
        <begin position="64"/>
        <end position="75"/>
    </location>
</feature>
<dbReference type="InterPro" id="IPR010611">
    <property type="entry name" value="3D_dom"/>
</dbReference>
<accession>A0A9X7W362</accession>
<evidence type="ECO:0000313" key="6">
    <source>
        <dbReference type="Proteomes" id="UP000663505"/>
    </source>
</evidence>
<evidence type="ECO:0000256" key="1">
    <source>
        <dbReference type="ARBA" id="ARBA00022729"/>
    </source>
</evidence>
<dbReference type="KEGG" id="afx:JZ786_01800"/>
<dbReference type="GO" id="GO:0019867">
    <property type="term" value="C:outer membrane"/>
    <property type="evidence" value="ECO:0007669"/>
    <property type="project" value="InterPro"/>
</dbReference>
<organism evidence="5 6">
    <name type="scientific">Alicyclobacillus mengziensis</name>
    <dbReference type="NCBI Taxonomy" id="2931921"/>
    <lineage>
        <taxon>Bacteria</taxon>
        <taxon>Bacillati</taxon>
        <taxon>Bacillota</taxon>
        <taxon>Bacilli</taxon>
        <taxon>Bacillales</taxon>
        <taxon>Alicyclobacillaceae</taxon>
        <taxon>Alicyclobacillus</taxon>
    </lineage>
</organism>
<dbReference type="EMBL" id="CP071182">
    <property type="protein sequence ID" value="QSO49627.1"/>
    <property type="molecule type" value="Genomic_DNA"/>
</dbReference>
<feature type="chain" id="PRO_5040855461" evidence="3">
    <location>
        <begin position="24"/>
        <end position="203"/>
    </location>
</feature>
<feature type="region of interest" description="Disordered" evidence="2">
    <location>
        <begin position="60"/>
        <end position="95"/>
    </location>
</feature>
<feature type="signal peptide" evidence="3">
    <location>
        <begin position="1"/>
        <end position="23"/>
    </location>
</feature>
<feature type="compositionally biased region" description="Basic and acidic residues" evidence="2">
    <location>
        <begin position="76"/>
        <end position="88"/>
    </location>
</feature>
<dbReference type="PANTHER" id="PTHR39160">
    <property type="entry name" value="CELL WALL-BINDING PROTEIN YOCH"/>
    <property type="match status" value="1"/>
</dbReference>
<dbReference type="InterPro" id="IPR059180">
    <property type="entry name" value="3D_YorM"/>
</dbReference>
<feature type="domain" description="3D" evidence="4">
    <location>
        <begin position="131"/>
        <end position="195"/>
    </location>
</feature>
<dbReference type="InterPro" id="IPR051933">
    <property type="entry name" value="Resuscitation_pf_RpfB"/>
</dbReference>
<dbReference type="AlphaFoldDB" id="A0A9X7W362"/>
<dbReference type="GO" id="GO:0004553">
    <property type="term" value="F:hydrolase activity, hydrolyzing O-glycosyl compounds"/>
    <property type="evidence" value="ECO:0007669"/>
    <property type="project" value="InterPro"/>
</dbReference>